<gene>
    <name evidence="13" type="primary">thrB</name>
    <name evidence="16" type="ORF">D7I43_21905</name>
</gene>
<evidence type="ECO:0000256" key="13">
    <source>
        <dbReference type="HAMAP-Rule" id="MF_00384"/>
    </source>
</evidence>
<evidence type="ECO:0000256" key="8">
    <source>
        <dbReference type="ARBA" id="ARBA00022741"/>
    </source>
</evidence>
<keyword evidence="5 13" id="KW-0028">Amino-acid biosynthesis</keyword>
<evidence type="ECO:0000256" key="4">
    <source>
        <dbReference type="ARBA" id="ARBA00017858"/>
    </source>
</evidence>
<dbReference type="SUPFAM" id="SSF55060">
    <property type="entry name" value="GHMP Kinase, C-terminal domain"/>
    <property type="match status" value="1"/>
</dbReference>
<keyword evidence="8 13" id="KW-0547">Nucleotide-binding</keyword>
<dbReference type="InterPro" id="IPR036554">
    <property type="entry name" value="GHMP_kinase_C_sf"/>
</dbReference>
<dbReference type="InterPro" id="IPR020568">
    <property type="entry name" value="Ribosomal_Su5_D2-typ_SF"/>
</dbReference>
<dbReference type="AlphaFoldDB" id="A0A420EWM8"/>
<dbReference type="Gene3D" id="3.30.70.890">
    <property type="entry name" value="GHMP kinase, C-terminal domain"/>
    <property type="match status" value="1"/>
</dbReference>
<sequence length="314" mass="32395">MPTNFTAGPVRVRVPATSANLGPGFDALGLALGLHDDVSAEIVPTGVRVTVTGQGAGELPDDDRHLVVRSMRAAFERLDARPTGLAVECVNRIPQARGLGSSSAAIVAGVLLARALVTDGERRLDDDAVLRLAAELEGHPDNVAPCLLGGFTVAWTEPTGARAVTREVAEGVRPTVYVPTERGLTAEARAALPATVPHGDAALTAGRAALLVHAITTDPTLLLPATVDRLHQDYRAAGMPATAALVGALREAGVAAVVSGAGPTVLALSDPPEGFDPGRDWQVWRLPIDVSGARVARGRLGHAERDPVAAGRKS</sequence>
<dbReference type="GO" id="GO:0005524">
    <property type="term" value="F:ATP binding"/>
    <property type="evidence" value="ECO:0007669"/>
    <property type="project" value="UniProtKB-UniRule"/>
</dbReference>
<comment type="pathway">
    <text evidence="1 13">Amino-acid biosynthesis; L-threonine biosynthesis; L-threonine from L-aspartate: step 4/5.</text>
</comment>
<evidence type="ECO:0000256" key="6">
    <source>
        <dbReference type="ARBA" id="ARBA00022679"/>
    </source>
</evidence>
<dbReference type="Gene3D" id="3.30.230.10">
    <property type="match status" value="1"/>
</dbReference>
<proteinExistence type="inferred from homology"/>
<keyword evidence="6 13" id="KW-0808">Transferase</keyword>
<evidence type="ECO:0000256" key="12">
    <source>
        <dbReference type="ARBA" id="ARBA00049954"/>
    </source>
</evidence>
<dbReference type="Pfam" id="PF08544">
    <property type="entry name" value="GHMP_kinases_C"/>
    <property type="match status" value="1"/>
</dbReference>
<dbReference type="GO" id="GO:0009088">
    <property type="term" value="P:threonine biosynthetic process"/>
    <property type="evidence" value="ECO:0007669"/>
    <property type="project" value="UniProtKB-UniRule"/>
</dbReference>
<dbReference type="PROSITE" id="PS00627">
    <property type="entry name" value="GHMP_KINASES_ATP"/>
    <property type="match status" value="1"/>
</dbReference>
<keyword evidence="7 13" id="KW-0791">Threonine biosynthesis</keyword>
<dbReference type="HAMAP" id="MF_00384">
    <property type="entry name" value="Homoser_kinase"/>
    <property type="match status" value="1"/>
</dbReference>
<keyword evidence="13" id="KW-0963">Cytoplasm</keyword>
<dbReference type="EC" id="2.7.1.39" evidence="3 13"/>
<comment type="similarity">
    <text evidence="2 13">Belongs to the GHMP kinase family. Homoserine kinase subfamily.</text>
</comment>
<dbReference type="InterPro" id="IPR006203">
    <property type="entry name" value="GHMP_knse_ATP-bd_CS"/>
</dbReference>
<evidence type="ECO:0000256" key="2">
    <source>
        <dbReference type="ARBA" id="ARBA00007370"/>
    </source>
</evidence>
<dbReference type="NCBIfam" id="TIGR00191">
    <property type="entry name" value="thrB"/>
    <property type="match status" value="1"/>
</dbReference>
<dbReference type="InterPro" id="IPR006204">
    <property type="entry name" value="GHMP_kinase_N_dom"/>
</dbReference>
<dbReference type="OrthoDB" id="9769912at2"/>
<reference evidence="16 17" key="1">
    <citation type="journal article" date="2018" name="Int. J. Syst. Evol. Microbiol.">
        <title>Micromonospora globbae sp. nov., an endophytic actinomycete isolated from roots of Globba winitii C. H. Wright.</title>
        <authorList>
            <person name="Kuncharoen N."/>
            <person name="Pittayakhajonwut P."/>
            <person name="Tanasupawat S."/>
        </authorList>
    </citation>
    <scope>NUCLEOTIDE SEQUENCE [LARGE SCALE GENOMIC DNA]</scope>
    <source>
        <strain evidence="16 17">WPS1-2</strain>
    </source>
</reference>
<name>A0A420EWM8_9ACTN</name>
<dbReference type="InterPro" id="IPR000870">
    <property type="entry name" value="Homoserine_kinase"/>
</dbReference>
<feature type="binding site" evidence="13">
    <location>
        <begin position="94"/>
        <end position="104"/>
    </location>
    <ligand>
        <name>ATP</name>
        <dbReference type="ChEBI" id="CHEBI:30616"/>
    </ligand>
</feature>
<dbReference type="InterPro" id="IPR013750">
    <property type="entry name" value="GHMP_kinase_C_dom"/>
</dbReference>
<keyword evidence="9 13" id="KW-0418">Kinase</keyword>
<dbReference type="GO" id="GO:0004413">
    <property type="term" value="F:homoserine kinase activity"/>
    <property type="evidence" value="ECO:0007669"/>
    <property type="project" value="UniProtKB-UniRule"/>
</dbReference>
<evidence type="ECO:0000259" key="14">
    <source>
        <dbReference type="Pfam" id="PF00288"/>
    </source>
</evidence>
<dbReference type="GO" id="GO:0005737">
    <property type="term" value="C:cytoplasm"/>
    <property type="evidence" value="ECO:0007669"/>
    <property type="project" value="UniProtKB-SubCell"/>
</dbReference>
<comment type="function">
    <text evidence="12 13">Catalyzes the ATP-dependent phosphorylation of L-homoserine to L-homoserine phosphate.</text>
</comment>
<evidence type="ECO:0000256" key="10">
    <source>
        <dbReference type="ARBA" id="ARBA00022840"/>
    </source>
</evidence>
<comment type="subcellular location">
    <subcellularLocation>
        <location evidence="13">Cytoplasm</location>
    </subcellularLocation>
</comment>
<protein>
    <recommendedName>
        <fullName evidence="4 13">Homoserine kinase</fullName>
        <shortName evidence="13">HK</shortName>
        <shortName evidence="13">HSK</shortName>
        <ecNumber evidence="3 13">2.7.1.39</ecNumber>
    </recommendedName>
</protein>
<keyword evidence="10 13" id="KW-0067">ATP-binding</keyword>
<comment type="caution">
    <text evidence="16">The sequence shown here is derived from an EMBL/GenBank/DDBJ whole genome shotgun (WGS) entry which is preliminary data.</text>
</comment>
<dbReference type="PANTHER" id="PTHR20861">
    <property type="entry name" value="HOMOSERINE/4-DIPHOSPHOCYTIDYL-2-C-METHYL-D-ERYTHRITOL KINASE"/>
    <property type="match status" value="1"/>
</dbReference>
<evidence type="ECO:0000259" key="15">
    <source>
        <dbReference type="Pfam" id="PF08544"/>
    </source>
</evidence>
<dbReference type="Pfam" id="PF00288">
    <property type="entry name" value="GHMP_kinases_N"/>
    <property type="match status" value="1"/>
</dbReference>
<evidence type="ECO:0000313" key="16">
    <source>
        <dbReference type="EMBL" id="RKF25128.1"/>
    </source>
</evidence>
<accession>A0A420EWM8</accession>
<feature type="domain" description="GHMP kinase C-terminal" evidence="15">
    <location>
        <begin position="229"/>
        <end position="272"/>
    </location>
</feature>
<dbReference type="RefSeq" id="WP_120330436.1">
    <property type="nucleotide sequence ID" value="NZ_RAQQ01000017.1"/>
</dbReference>
<dbReference type="UniPathway" id="UPA00050">
    <property type="reaction ID" value="UER00064"/>
</dbReference>
<dbReference type="PANTHER" id="PTHR20861:SF1">
    <property type="entry name" value="HOMOSERINE KINASE"/>
    <property type="match status" value="1"/>
</dbReference>
<dbReference type="InterPro" id="IPR014721">
    <property type="entry name" value="Ribsml_uS5_D2-typ_fold_subgr"/>
</dbReference>
<evidence type="ECO:0000256" key="3">
    <source>
        <dbReference type="ARBA" id="ARBA00012078"/>
    </source>
</evidence>
<dbReference type="PIRSF" id="PIRSF000676">
    <property type="entry name" value="Homoser_kin"/>
    <property type="match status" value="1"/>
</dbReference>
<evidence type="ECO:0000256" key="5">
    <source>
        <dbReference type="ARBA" id="ARBA00022605"/>
    </source>
</evidence>
<evidence type="ECO:0000313" key="17">
    <source>
        <dbReference type="Proteomes" id="UP000285744"/>
    </source>
</evidence>
<feature type="domain" description="GHMP kinase N-terminal" evidence="14">
    <location>
        <begin position="66"/>
        <end position="150"/>
    </location>
</feature>
<dbReference type="EMBL" id="RAQQ01000017">
    <property type="protein sequence ID" value="RKF25128.1"/>
    <property type="molecule type" value="Genomic_DNA"/>
</dbReference>
<comment type="catalytic activity">
    <reaction evidence="11 13">
        <text>L-homoserine + ATP = O-phospho-L-homoserine + ADP + H(+)</text>
        <dbReference type="Rhea" id="RHEA:13985"/>
        <dbReference type="ChEBI" id="CHEBI:15378"/>
        <dbReference type="ChEBI" id="CHEBI:30616"/>
        <dbReference type="ChEBI" id="CHEBI:57476"/>
        <dbReference type="ChEBI" id="CHEBI:57590"/>
        <dbReference type="ChEBI" id="CHEBI:456216"/>
        <dbReference type="EC" id="2.7.1.39"/>
    </reaction>
</comment>
<evidence type="ECO:0000256" key="9">
    <source>
        <dbReference type="ARBA" id="ARBA00022777"/>
    </source>
</evidence>
<organism evidence="16 17">
    <name type="scientific">Micromonospora globbae</name>
    <dbReference type="NCBI Taxonomy" id="1894969"/>
    <lineage>
        <taxon>Bacteria</taxon>
        <taxon>Bacillati</taxon>
        <taxon>Actinomycetota</taxon>
        <taxon>Actinomycetes</taxon>
        <taxon>Micromonosporales</taxon>
        <taxon>Micromonosporaceae</taxon>
        <taxon>Micromonospora</taxon>
    </lineage>
</organism>
<evidence type="ECO:0000256" key="1">
    <source>
        <dbReference type="ARBA" id="ARBA00005015"/>
    </source>
</evidence>
<dbReference type="PRINTS" id="PR00958">
    <property type="entry name" value="HOMSERKINASE"/>
</dbReference>
<evidence type="ECO:0000256" key="7">
    <source>
        <dbReference type="ARBA" id="ARBA00022697"/>
    </source>
</evidence>
<evidence type="ECO:0000256" key="11">
    <source>
        <dbReference type="ARBA" id="ARBA00049375"/>
    </source>
</evidence>
<dbReference type="SUPFAM" id="SSF54211">
    <property type="entry name" value="Ribosomal protein S5 domain 2-like"/>
    <property type="match status" value="1"/>
</dbReference>
<dbReference type="Proteomes" id="UP000285744">
    <property type="component" value="Unassembled WGS sequence"/>
</dbReference>